<name>A0A8K1C8L0_PYTOL</name>
<dbReference type="GO" id="GO:0016787">
    <property type="term" value="F:hydrolase activity"/>
    <property type="evidence" value="ECO:0007669"/>
    <property type="project" value="InterPro"/>
</dbReference>
<keyword evidence="3" id="KW-1185">Reference proteome</keyword>
<organism evidence="2 3">
    <name type="scientific">Pythium oligandrum</name>
    <name type="common">Mycoparasitic fungus</name>
    <dbReference type="NCBI Taxonomy" id="41045"/>
    <lineage>
        <taxon>Eukaryota</taxon>
        <taxon>Sar</taxon>
        <taxon>Stramenopiles</taxon>
        <taxon>Oomycota</taxon>
        <taxon>Peronosporomycetes</taxon>
        <taxon>Pythiales</taxon>
        <taxon>Pythiaceae</taxon>
        <taxon>Pythium</taxon>
    </lineage>
</organism>
<gene>
    <name evidence="2" type="ORF">Poli38472_009972</name>
</gene>
<evidence type="ECO:0000313" key="2">
    <source>
        <dbReference type="EMBL" id="TMW58413.1"/>
    </source>
</evidence>
<accession>A0A8K1C8L0</accession>
<protein>
    <recommendedName>
        <fullName evidence="4">Pectin acetylesterase</fullName>
    </recommendedName>
</protein>
<dbReference type="SUPFAM" id="SSF53474">
    <property type="entry name" value="alpha/beta-Hydrolases"/>
    <property type="match status" value="1"/>
</dbReference>
<comment type="caution">
    <text evidence="2">The sequence shown here is derived from an EMBL/GenBank/DDBJ whole genome shotgun (WGS) entry which is preliminary data.</text>
</comment>
<dbReference type="InterPro" id="IPR004963">
    <property type="entry name" value="PAE/NOTUM"/>
</dbReference>
<dbReference type="AlphaFoldDB" id="A0A8K1C8L0"/>
<dbReference type="OrthoDB" id="2015280at2759"/>
<evidence type="ECO:0008006" key="4">
    <source>
        <dbReference type="Google" id="ProtNLM"/>
    </source>
</evidence>
<dbReference type="PANTHER" id="PTHR21562">
    <property type="entry name" value="NOTUM-RELATED"/>
    <property type="match status" value="1"/>
</dbReference>
<dbReference type="EMBL" id="SPLM01000111">
    <property type="protein sequence ID" value="TMW58413.1"/>
    <property type="molecule type" value="Genomic_DNA"/>
</dbReference>
<reference evidence="2" key="1">
    <citation type="submission" date="2019-03" db="EMBL/GenBank/DDBJ databases">
        <title>Long read genome sequence of the mycoparasitic Pythium oligandrum ATCC 38472 isolated from sugarbeet rhizosphere.</title>
        <authorList>
            <person name="Gaulin E."/>
        </authorList>
    </citation>
    <scope>NUCLEOTIDE SEQUENCE</scope>
    <source>
        <strain evidence="2">ATCC 38472_TT</strain>
    </source>
</reference>
<dbReference type="PANTHER" id="PTHR21562:SF83">
    <property type="entry name" value="PECTIN ACETYLESTERASE 4"/>
    <property type="match status" value="1"/>
</dbReference>
<dbReference type="Pfam" id="PF03283">
    <property type="entry name" value="PAE"/>
    <property type="match status" value="1"/>
</dbReference>
<dbReference type="InterPro" id="IPR029058">
    <property type="entry name" value="AB_hydrolase_fold"/>
</dbReference>
<dbReference type="Proteomes" id="UP000794436">
    <property type="component" value="Unassembled WGS sequence"/>
</dbReference>
<keyword evidence="1" id="KW-0812">Transmembrane</keyword>
<feature type="transmembrane region" description="Helical" evidence="1">
    <location>
        <begin position="7"/>
        <end position="24"/>
    </location>
</feature>
<evidence type="ECO:0000313" key="3">
    <source>
        <dbReference type="Proteomes" id="UP000794436"/>
    </source>
</evidence>
<sequence length="408" mass="44490">MVPRPNVLSGILAVVLAITLHYLYEVYEASLQSGQDCSYASGDACPVDSLKISDTDGSALIYPGGETRCAFDDFTDPKTGFSTNSTYFFQVFPKPERKKLLIMFQGGGGCFDDTACNFAMQCSLGTSTFTTVATASNTGVFNSSDPENVFKDWNIVHIPYCTGDMHSGSKVVDGVDTGHEGVFNHAQCLNQNMPLHLNGFENSKAALAWAKTNYPEVDELVVSGMSAGSMAAQTWAIYIADLWNVPSSETRYGILADSCMGVLPAEYPVGKMFDYVGMCDLDLKLPPSVVDACKAGTLTMNEIVSASLKALPESRWAFLNSKSDGDQRFFYQFIKDGILGFPFPDILPEADFHETVLRFMDTYKEASSYISSFLVEGSQHIFLTELSYSDTVSVAGQSLGEFVAQWLS</sequence>
<keyword evidence="1" id="KW-1133">Transmembrane helix</keyword>
<keyword evidence="1" id="KW-0472">Membrane</keyword>
<evidence type="ECO:0000256" key="1">
    <source>
        <dbReference type="SAM" id="Phobius"/>
    </source>
</evidence>
<proteinExistence type="predicted"/>